<evidence type="ECO:0000256" key="2">
    <source>
        <dbReference type="ARBA" id="ARBA00022771"/>
    </source>
</evidence>
<comment type="caution">
    <text evidence="8">The sequence shown here is derived from an EMBL/GenBank/DDBJ whole genome shotgun (WGS) entry which is preliminary data.</text>
</comment>
<feature type="compositionally biased region" description="Polar residues" evidence="6">
    <location>
        <begin position="409"/>
        <end position="419"/>
    </location>
</feature>
<dbReference type="AlphaFoldDB" id="A0A2P6TKA7"/>
<dbReference type="InterPro" id="IPR045234">
    <property type="entry name" value="Unkempt-like"/>
</dbReference>
<evidence type="ECO:0000313" key="9">
    <source>
        <dbReference type="Proteomes" id="UP000239899"/>
    </source>
</evidence>
<dbReference type="Gene3D" id="3.30.1370.210">
    <property type="match status" value="1"/>
</dbReference>
<feature type="region of interest" description="Disordered" evidence="6">
    <location>
        <begin position="177"/>
        <end position="250"/>
    </location>
</feature>
<evidence type="ECO:0000256" key="6">
    <source>
        <dbReference type="SAM" id="MobiDB-lite"/>
    </source>
</evidence>
<keyword evidence="3 5" id="KW-0862">Zinc</keyword>
<reference evidence="8 9" key="1">
    <citation type="journal article" date="2018" name="Plant J.">
        <title>Genome sequences of Chlorella sorokiniana UTEX 1602 and Micractinium conductrix SAG 241.80: implications to maltose excretion by a green alga.</title>
        <authorList>
            <person name="Arriola M.B."/>
            <person name="Velmurugan N."/>
            <person name="Zhang Y."/>
            <person name="Plunkett M.H."/>
            <person name="Hondzo H."/>
            <person name="Barney B.M."/>
        </authorList>
    </citation>
    <scope>NUCLEOTIDE SEQUENCE [LARGE SCALE GENOMIC DNA]</scope>
    <source>
        <strain evidence="9">UTEX 1602</strain>
    </source>
</reference>
<feature type="region of interest" description="Disordered" evidence="6">
    <location>
        <begin position="572"/>
        <end position="619"/>
    </location>
</feature>
<dbReference type="GO" id="GO:0008270">
    <property type="term" value="F:zinc ion binding"/>
    <property type="evidence" value="ECO:0007669"/>
    <property type="project" value="UniProtKB-KW"/>
</dbReference>
<keyword evidence="9" id="KW-1185">Reference proteome</keyword>
<evidence type="ECO:0000256" key="3">
    <source>
        <dbReference type="ARBA" id="ARBA00022833"/>
    </source>
</evidence>
<feature type="compositionally biased region" description="Low complexity" evidence="6">
    <location>
        <begin position="287"/>
        <end position="308"/>
    </location>
</feature>
<accession>A0A2P6TKA7</accession>
<feature type="compositionally biased region" description="Low complexity" evidence="6">
    <location>
        <begin position="425"/>
        <end position="446"/>
    </location>
</feature>
<dbReference type="SUPFAM" id="SSF90229">
    <property type="entry name" value="CCCH zinc finger"/>
    <property type="match status" value="1"/>
</dbReference>
<feature type="region of interest" description="Disordered" evidence="6">
    <location>
        <begin position="264"/>
        <end position="463"/>
    </location>
</feature>
<dbReference type="InterPro" id="IPR036855">
    <property type="entry name" value="Znf_CCCH_sf"/>
</dbReference>
<dbReference type="InterPro" id="IPR057444">
    <property type="entry name" value="Znf-CCCH_AtC3H23-like"/>
</dbReference>
<dbReference type="OrthoDB" id="749011at2759"/>
<sequence length="674" mass="67293">MEFPASNGLAGHQGPPQDDDDYSSDLFKSDEFRLWCMKVIPCTKRFVHDWTICPFAHAGEKAVRRDPRLHNYTGIACPDMKKTGSCIRGEKCPYAHNVFEYWLHPTRYRTQLCNDGPMCRRGICFFAHSLEELRVPACKPYVSPEALARASLEAIQQNPHPLGQQLPNPVAAAQQQAAMAAMGRGGHGGPHGGMRGPYPRDVGPSSLAPSAMPFVPGSAGAGGPGSFRNSGEPVRYSAPGSVQLLGGSPGAEYGHGSMGAGDYGGHMGGGHGGPARQGSYGGHPGMQVQQAAAYQQQQQRWAAQQAHQGTYGSMPGGNGPRGPPSRGPDMGAGSAPADSGMRMAAAMRQRSDSGGNGNGGGYYPSAPARVPSPAGGHRGGYSSFAAVQHPPPQGFGGPAPPPAQQPFGSYQTVEASQPSLGAPAGSGSIHSSRGSDSGSEVPRPSTAGPPPAASGSGRDSPAVTDDLAQSLASLKIALTQQQLAAAAGSNHEVVISTLHQILKDAMAQQGGSFGAGPAAPGTAEGSAAITAAALYAAQQGLACGDAGGWGSPNAAAGASFGSAPSTISSSLAGSMPTGNLPLSGRTASGDTLTAGAGTAAGAAQQGTGSKGGTPPLSSSPDAMACYQAAAVAAAAGYPTLLGSHGPGSGSGSPLAATAEAHEGTLLAAATGDSA</sequence>
<keyword evidence="1 5" id="KW-0479">Metal-binding</keyword>
<dbReference type="Proteomes" id="UP000239899">
    <property type="component" value="Unassembled WGS sequence"/>
</dbReference>
<feature type="domain" description="C3H1-type" evidence="7">
    <location>
        <begin position="71"/>
        <end position="99"/>
    </location>
</feature>
<dbReference type="PANTHER" id="PTHR14493:SF50">
    <property type="entry name" value="RING FINGER PROTEIN UNKEMPT"/>
    <property type="match status" value="1"/>
</dbReference>
<proteinExistence type="predicted"/>
<name>A0A2P6TKA7_CHLSO</name>
<evidence type="ECO:0000256" key="1">
    <source>
        <dbReference type="ARBA" id="ARBA00022723"/>
    </source>
</evidence>
<dbReference type="PANTHER" id="PTHR14493">
    <property type="entry name" value="UNKEMPT FAMILY MEMBER"/>
    <property type="match status" value="1"/>
</dbReference>
<dbReference type="Pfam" id="PF00642">
    <property type="entry name" value="zf-CCCH"/>
    <property type="match status" value="1"/>
</dbReference>
<protein>
    <submittedName>
        <fullName evidence="8">D-tyrosyl-tRNA(Tyr) deacylase</fullName>
    </submittedName>
</protein>
<evidence type="ECO:0000256" key="5">
    <source>
        <dbReference type="PROSITE-ProRule" id="PRU00723"/>
    </source>
</evidence>
<organism evidence="8 9">
    <name type="scientific">Chlorella sorokiniana</name>
    <name type="common">Freshwater green alga</name>
    <dbReference type="NCBI Taxonomy" id="3076"/>
    <lineage>
        <taxon>Eukaryota</taxon>
        <taxon>Viridiplantae</taxon>
        <taxon>Chlorophyta</taxon>
        <taxon>core chlorophytes</taxon>
        <taxon>Trebouxiophyceae</taxon>
        <taxon>Chlorellales</taxon>
        <taxon>Chlorellaceae</taxon>
        <taxon>Chlorella clade</taxon>
        <taxon>Chlorella</taxon>
    </lineage>
</organism>
<evidence type="ECO:0000313" key="8">
    <source>
        <dbReference type="EMBL" id="PRW44501.1"/>
    </source>
</evidence>
<feature type="zinc finger region" description="C3H1-type" evidence="5">
    <location>
        <begin position="71"/>
        <end position="99"/>
    </location>
</feature>
<feature type="compositionally biased region" description="Gly residues" evidence="6">
    <location>
        <begin position="264"/>
        <end position="284"/>
    </location>
</feature>
<dbReference type="InterPro" id="IPR000571">
    <property type="entry name" value="Znf_CCCH"/>
</dbReference>
<dbReference type="GO" id="GO:0003677">
    <property type="term" value="F:DNA binding"/>
    <property type="evidence" value="ECO:0007669"/>
    <property type="project" value="UniProtKB-KW"/>
</dbReference>
<evidence type="ECO:0000256" key="4">
    <source>
        <dbReference type="ARBA" id="ARBA00023125"/>
    </source>
</evidence>
<feature type="compositionally biased region" description="Low complexity" evidence="6">
    <location>
        <begin position="453"/>
        <end position="462"/>
    </location>
</feature>
<dbReference type="EMBL" id="LHPG02000013">
    <property type="protein sequence ID" value="PRW44501.1"/>
    <property type="molecule type" value="Genomic_DNA"/>
</dbReference>
<feature type="compositionally biased region" description="Gly residues" evidence="6">
    <location>
        <begin position="183"/>
        <end position="195"/>
    </location>
</feature>
<evidence type="ECO:0000259" key="7">
    <source>
        <dbReference type="PROSITE" id="PS50103"/>
    </source>
</evidence>
<feature type="compositionally biased region" description="Pro residues" evidence="6">
    <location>
        <begin position="389"/>
        <end position="404"/>
    </location>
</feature>
<dbReference type="SMART" id="SM00356">
    <property type="entry name" value="ZnF_C3H1"/>
    <property type="match status" value="2"/>
</dbReference>
<feature type="compositionally biased region" description="Low complexity" evidence="6">
    <location>
        <begin position="586"/>
        <end position="607"/>
    </location>
</feature>
<dbReference type="Pfam" id="PF25512">
    <property type="entry name" value="zf-CCCH_AtC3H23"/>
    <property type="match status" value="1"/>
</dbReference>
<gene>
    <name evidence="8" type="ORF">C2E21_6519</name>
</gene>
<keyword evidence="4" id="KW-0238">DNA-binding</keyword>
<feature type="region of interest" description="Disordered" evidence="6">
    <location>
        <begin position="1"/>
        <end position="22"/>
    </location>
</feature>
<dbReference type="PROSITE" id="PS50103">
    <property type="entry name" value="ZF_C3H1"/>
    <property type="match status" value="1"/>
</dbReference>
<keyword evidence="2 5" id="KW-0863">Zinc-finger</keyword>